<keyword evidence="5" id="KW-1185">Reference proteome</keyword>
<sequence length="141" mass="16599">MRYDLRNDDFNDPQDDFFFGFPRNMFDMTRHGGSMRADVVEHDKDFEVSAELPGFKKDGINLQYNNDTLTIQAEHENDREDKDDDGRVLRHERSYSNVNRSFYLPNVDRDNIEAHYDGGVLTIKLPKTDANEERNHNIEIN</sequence>
<dbReference type="RefSeq" id="WP_017261586.1">
    <property type="nucleotide sequence ID" value="NZ_AUAW01000017.1"/>
</dbReference>
<dbReference type="eggNOG" id="COG0071">
    <property type="taxonomic scope" value="Bacteria"/>
</dbReference>
<evidence type="ECO:0000313" key="4">
    <source>
        <dbReference type="EMBL" id="KRL53880.1"/>
    </source>
</evidence>
<dbReference type="InterPro" id="IPR002068">
    <property type="entry name" value="A-crystallin/Hsp20_dom"/>
</dbReference>
<dbReference type="InterPro" id="IPR031107">
    <property type="entry name" value="Small_HSP"/>
</dbReference>
<dbReference type="Gene3D" id="2.60.40.790">
    <property type="match status" value="1"/>
</dbReference>
<dbReference type="PATRIC" id="fig|1114972.6.peg.854"/>
<evidence type="ECO:0000256" key="1">
    <source>
        <dbReference type="PROSITE-ProRule" id="PRU00285"/>
    </source>
</evidence>
<name>A0A0R1RK57_9LACO</name>
<evidence type="ECO:0000313" key="5">
    <source>
        <dbReference type="Proteomes" id="UP000051999"/>
    </source>
</evidence>
<proteinExistence type="inferred from homology"/>
<dbReference type="AlphaFoldDB" id="A0A0R1RK57"/>
<organism evidence="4 5">
    <name type="scientific">Furfurilactobacillus rossiae DSM 15814</name>
    <dbReference type="NCBI Taxonomy" id="1114972"/>
    <lineage>
        <taxon>Bacteria</taxon>
        <taxon>Bacillati</taxon>
        <taxon>Bacillota</taxon>
        <taxon>Bacilli</taxon>
        <taxon>Lactobacillales</taxon>
        <taxon>Lactobacillaceae</taxon>
        <taxon>Furfurilactobacillus</taxon>
    </lineage>
</organism>
<dbReference type="EMBL" id="AZFF01000014">
    <property type="protein sequence ID" value="KRL53880.1"/>
    <property type="molecule type" value="Genomic_DNA"/>
</dbReference>
<dbReference type="OrthoDB" id="9811615at2"/>
<dbReference type="SUPFAM" id="SSF49764">
    <property type="entry name" value="HSP20-like chaperones"/>
    <property type="match status" value="1"/>
</dbReference>
<dbReference type="STRING" id="1114972.FD35_GL000847"/>
<dbReference type="CDD" id="cd06471">
    <property type="entry name" value="ACD_LpsHSP_like"/>
    <property type="match status" value="1"/>
</dbReference>
<comment type="similarity">
    <text evidence="1 2">Belongs to the small heat shock protein (HSP20) family.</text>
</comment>
<gene>
    <name evidence="4" type="ORF">FD35_GL000847</name>
</gene>
<dbReference type="Proteomes" id="UP000051999">
    <property type="component" value="Unassembled WGS sequence"/>
</dbReference>
<dbReference type="PANTHER" id="PTHR11527">
    <property type="entry name" value="HEAT-SHOCK PROTEIN 20 FAMILY MEMBER"/>
    <property type="match status" value="1"/>
</dbReference>
<evidence type="ECO:0000259" key="3">
    <source>
        <dbReference type="PROSITE" id="PS01031"/>
    </source>
</evidence>
<dbReference type="InterPro" id="IPR008978">
    <property type="entry name" value="HSP20-like_chaperone"/>
</dbReference>
<evidence type="ECO:0000256" key="2">
    <source>
        <dbReference type="RuleBase" id="RU003616"/>
    </source>
</evidence>
<dbReference type="Pfam" id="PF00011">
    <property type="entry name" value="HSP20"/>
    <property type="match status" value="1"/>
</dbReference>
<feature type="domain" description="SHSP" evidence="3">
    <location>
        <begin position="28"/>
        <end position="141"/>
    </location>
</feature>
<protein>
    <recommendedName>
        <fullName evidence="3">SHSP domain-containing protein</fullName>
    </recommendedName>
</protein>
<comment type="caution">
    <text evidence="4">The sequence shown here is derived from an EMBL/GenBank/DDBJ whole genome shotgun (WGS) entry which is preliminary data.</text>
</comment>
<dbReference type="PROSITE" id="PS01031">
    <property type="entry name" value="SHSP"/>
    <property type="match status" value="1"/>
</dbReference>
<reference evidence="4 5" key="1">
    <citation type="journal article" date="2015" name="Genome Announc.">
        <title>Expanding the biotechnology potential of lactobacilli through comparative genomics of 213 strains and associated genera.</title>
        <authorList>
            <person name="Sun Z."/>
            <person name="Harris H.M."/>
            <person name="McCann A."/>
            <person name="Guo C."/>
            <person name="Argimon S."/>
            <person name="Zhang W."/>
            <person name="Yang X."/>
            <person name="Jeffery I.B."/>
            <person name="Cooney J.C."/>
            <person name="Kagawa T.F."/>
            <person name="Liu W."/>
            <person name="Song Y."/>
            <person name="Salvetti E."/>
            <person name="Wrobel A."/>
            <person name="Rasinkangas P."/>
            <person name="Parkhill J."/>
            <person name="Rea M.C."/>
            <person name="O'Sullivan O."/>
            <person name="Ritari J."/>
            <person name="Douillard F.P."/>
            <person name="Paul Ross R."/>
            <person name="Yang R."/>
            <person name="Briner A.E."/>
            <person name="Felis G.E."/>
            <person name="de Vos W.M."/>
            <person name="Barrangou R."/>
            <person name="Klaenhammer T.R."/>
            <person name="Caufield P.W."/>
            <person name="Cui Y."/>
            <person name="Zhang H."/>
            <person name="O'Toole P.W."/>
        </authorList>
    </citation>
    <scope>NUCLEOTIDE SEQUENCE [LARGE SCALE GENOMIC DNA]</scope>
    <source>
        <strain evidence="4 5">DSM 15814</strain>
    </source>
</reference>
<accession>A0A0R1RK57</accession>